<dbReference type="InParanoid" id="A0CIQ1"/>
<reference evidence="1 2" key="1">
    <citation type="journal article" date="2006" name="Nature">
        <title>Global trends of whole-genome duplications revealed by the ciliate Paramecium tetraurelia.</title>
        <authorList>
            <consortium name="Genoscope"/>
            <person name="Aury J.-M."/>
            <person name="Jaillon O."/>
            <person name="Duret L."/>
            <person name="Noel B."/>
            <person name="Jubin C."/>
            <person name="Porcel B.M."/>
            <person name="Segurens B."/>
            <person name="Daubin V."/>
            <person name="Anthouard V."/>
            <person name="Aiach N."/>
            <person name="Arnaiz O."/>
            <person name="Billaut A."/>
            <person name="Beisson J."/>
            <person name="Blanc I."/>
            <person name="Bouhouche K."/>
            <person name="Camara F."/>
            <person name="Duharcourt S."/>
            <person name="Guigo R."/>
            <person name="Gogendeau D."/>
            <person name="Katinka M."/>
            <person name="Keller A.-M."/>
            <person name="Kissmehl R."/>
            <person name="Klotz C."/>
            <person name="Koll F."/>
            <person name="Le Moue A."/>
            <person name="Lepere C."/>
            <person name="Malinsky S."/>
            <person name="Nowacki M."/>
            <person name="Nowak J.K."/>
            <person name="Plattner H."/>
            <person name="Poulain J."/>
            <person name="Ruiz F."/>
            <person name="Serrano V."/>
            <person name="Zagulski M."/>
            <person name="Dessen P."/>
            <person name="Betermier M."/>
            <person name="Weissenbach J."/>
            <person name="Scarpelli C."/>
            <person name="Schachter V."/>
            <person name="Sperling L."/>
            <person name="Meyer E."/>
            <person name="Cohen J."/>
            <person name="Wincker P."/>
        </authorList>
    </citation>
    <scope>NUCLEOTIDE SEQUENCE [LARGE SCALE GENOMIC DNA]</scope>
    <source>
        <strain evidence="1 2">Stock d4-2</strain>
    </source>
</reference>
<gene>
    <name evidence="1" type="ORF">GSPATT00007803001</name>
</gene>
<dbReference type="RefSeq" id="XP_001438065.1">
    <property type="nucleotide sequence ID" value="XM_001438028.2"/>
</dbReference>
<evidence type="ECO:0000313" key="2">
    <source>
        <dbReference type="Proteomes" id="UP000000600"/>
    </source>
</evidence>
<name>A0CIQ1_PARTE</name>
<dbReference type="GeneID" id="5023850"/>
<proteinExistence type="predicted"/>
<accession>A0CIQ1</accession>
<dbReference type="Proteomes" id="UP000000600">
    <property type="component" value="Unassembled WGS sequence"/>
</dbReference>
<dbReference type="HOGENOM" id="CLU_2872447_0_0_1"/>
<dbReference type="EMBL" id="CT868085">
    <property type="protein sequence ID" value="CAK70668.1"/>
    <property type="molecule type" value="Genomic_DNA"/>
</dbReference>
<dbReference type="KEGG" id="ptm:GSPATT00007803001"/>
<keyword evidence="2" id="KW-1185">Reference proteome</keyword>
<sequence length="64" mass="7798">MQDKELLKERLRVKGRFVTWTQALKMLNQQQDTIKSWTYNDYFKIKNLLNEKFGAIRSEKSLKF</sequence>
<dbReference type="AlphaFoldDB" id="A0CIQ1"/>
<protein>
    <submittedName>
        <fullName evidence="1">Uncharacterized protein</fullName>
    </submittedName>
</protein>
<organism evidence="1 2">
    <name type="scientific">Paramecium tetraurelia</name>
    <dbReference type="NCBI Taxonomy" id="5888"/>
    <lineage>
        <taxon>Eukaryota</taxon>
        <taxon>Sar</taxon>
        <taxon>Alveolata</taxon>
        <taxon>Ciliophora</taxon>
        <taxon>Intramacronucleata</taxon>
        <taxon>Oligohymenophorea</taxon>
        <taxon>Peniculida</taxon>
        <taxon>Parameciidae</taxon>
        <taxon>Paramecium</taxon>
    </lineage>
</organism>
<dbReference type="OrthoDB" id="153872at2759"/>
<evidence type="ECO:0000313" key="1">
    <source>
        <dbReference type="EMBL" id="CAK70668.1"/>
    </source>
</evidence>